<keyword evidence="3" id="KW-1185">Reference proteome</keyword>
<dbReference type="EMBL" id="MU069735">
    <property type="protein sequence ID" value="KAF5834843.1"/>
    <property type="molecule type" value="Genomic_DNA"/>
</dbReference>
<accession>A0ABQ7GJQ3</accession>
<evidence type="ECO:0000256" key="1">
    <source>
        <dbReference type="SAM" id="MobiDB-lite"/>
    </source>
</evidence>
<evidence type="ECO:0000313" key="2">
    <source>
        <dbReference type="EMBL" id="KAF5834843.1"/>
    </source>
</evidence>
<feature type="compositionally biased region" description="Polar residues" evidence="1">
    <location>
        <begin position="160"/>
        <end position="174"/>
    </location>
</feature>
<gene>
    <name evidence="2" type="ORF">DUNSADRAFT_8344</name>
</gene>
<reference evidence="2" key="1">
    <citation type="submission" date="2017-08" db="EMBL/GenBank/DDBJ databases">
        <authorList>
            <person name="Polle J.E."/>
            <person name="Barry K."/>
            <person name="Cushman J."/>
            <person name="Schmutz J."/>
            <person name="Tran D."/>
            <person name="Hathwaick L.T."/>
            <person name="Yim W.C."/>
            <person name="Jenkins J."/>
            <person name="Mckie-Krisberg Z.M."/>
            <person name="Prochnik S."/>
            <person name="Lindquist E."/>
            <person name="Dockter R.B."/>
            <person name="Adam C."/>
            <person name="Molina H."/>
            <person name="Bunkerborg J."/>
            <person name="Jin E."/>
            <person name="Buchheim M."/>
            <person name="Magnuson J."/>
        </authorList>
    </citation>
    <scope>NUCLEOTIDE SEQUENCE</scope>
    <source>
        <strain evidence="2">CCAP 19/18</strain>
    </source>
</reference>
<dbReference type="Gene3D" id="3.30.70.1230">
    <property type="entry name" value="Nucleotide cyclase"/>
    <property type="match status" value="1"/>
</dbReference>
<evidence type="ECO:0000313" key="3">
    <source>
        <dbReference type="Proteomes" id="UP000815325"/>
    </source>
</evidence>
<dbReference type="InterPro" id="IPR029787">
    <property type="entry name" value="Nucleotide_cyclase"/>
</dbReference>
<organism evidence="2 3">
    <name type="scientific">Dunaliella salina</name>
    <name type="common">Green alga</name>
    <name type="synonym">Protococcus salinus</name>
    <dbReference type="NCBI Taxonomy" id="3046"/>
    <lineage>
        <taxon>Eukaryota</taxon>
        <taxon>Viridiplantae</taxon>
        <taxon>Chlorophyta</taxon>
        <taxon>core chlorophytes</taxon>
        <taxon>Chlorophyceae</taxon>
        <taxon>CS clade</taxon>
        <taxon>Chlamydomonadales</taxon>
        <taxon>Dunaliellaceae</taxon>
        <taxon>Dunaliella</taxon>
    </lineage>
</organism>
<protein>
    <recommendedName>
        <fullName evidence="4">Guanylate cyclase domain-containing protein</fullName>
    </recommendedName>
</protein>
<feature type="compositionally biased region" description="Polar residues" evidence="1">
    <location>
        <begin position="410"/>
        <end position="420"/>
    </location>
</feature>
<name>A0ABQ7GJQ3_DUNSA</name>
<evidence type="ECO:0008006" key="4">
    <source>
        <dbReference type="Google" id="ProtNLM"/>
    </source>
</evidence>
<sequence length="445" mass="48162">MQAALAWSCAMQECMMARPWSRTVLKEPFKEVRDQHGRLIFRGPRLKIGISQGRPDSIQPDHMGRSDYHGDCVNSAARYMEAAQGGMIVCEQELALKAAEAWSAMRSPSKTEDTTEVSLQPARSSSPSRSAPSFCGLLEQQQETLEDGQARKHTSPLPRKNSSPLPAQTTLSSPQDDEAVLSSPQNEAAQIPAHGGAALLSPSVPANRPSLEDEAALSSPKGPASRSSLQEEAALPSPNRPTVQSPLRDGAALPSPRCLVDQSALQDEVDEPPNSGASRGSWSVYLLQPPLAAPAHTPKRFQRDASNSSHQHSVSHIHVFWWGRFRFKGITHARDMAHVLQDELSSRAAKFTPKSLNPALATLVSQEQPKGPPKSTYLVPLPVVDVDLALGLQGRGVRMTSVRFEHDSSQQDSISRNTGGFSDASARGAMSARSQEHCSFAIAQR</sequence>
<dbReference type="SUPFAM" id="SSF55073">
    <property type="entry name" value="Nucleotide cyclase"/>
    <property type="match status" value="1"/>
</dbReference>
<proteinExistence type="predicted"/>
<feature type="region of interest" description="Disordered" evidence="1">
    <location>
        <begin position="404"/>
        <end position="429"/>
    </location>
</feature>
<feature type="region of interest" description="Disordered" evidence="1">
    <location>
        <begin position="106"/>
        <end position="254"/>
    </location>
</feature>
<comment type="caution">
    <text evidence="2">The sequence shown here is derived from an EMBL/GenBank/DDBJ whole genome shotgun (WGS) entry which is preliminary data.</text>
</comment>
<feature type="compositionally biased region" description="Low complexity" evidence="1">
    <location>
        <begin position="121"/>
        <end position="133"/>
    </location>
</feature>
<dbReference type="Proteomes" id="UP000815325">
    <property type="component" value="Unassembled WGS sequence"/>
</dbReference>